<gene>
    <name evidence="1" type="ORF">BDZ83DRAFT_636302</name>
</gene>
<organism evidence="1 2">
    <name type="scientific">Glomerella acutata</name>
    <name type="common">Colletotrichum acutatum</name>
    <dbReference type="NCBI Taxonomy" id="27357"/>
    <lineage>
        <taxon>Eukaryota</taxon>
        <taxon>Fungi</taxon>
        <taxon>Dikarya</taxon>
        <taxon>Ascomycota</taxon>
        <taxon>Pezizomycotina</taxon>
        <taxon>Sordariomycetes</taxon>
        <taxon>Hypocreomycetidae</taxon>
        <taxon>Glomerellales</taxon>
        <taxon>Glomerellaceae</taxon>
        <taxon>Colletotrichum</taxon>
        <taxon>Colletotrichum acutatum species complex</taxon>
    </lineage>
</organism>
<sequence length="199" mass="22061">MQLDDQLMSVFCRSCKIPARQVRKNLPLNIVHVLSPLHHPKDSPKEPRPPPLTGCELVKIVLPAIFSLPQTRRETFSTMGPDPLGAAVPILRCGGAVEPEKGTGSGADRLSNDEISIGRCRVAKVGQRWMLDPYLESEQGSLAKSLQYQKKKARVLDLGPPQRNPAGSRVAKVNWTWPFPTRRITVERSLNFGVIRVPS</sequence>
<dbReference type="AlphaFoldDB" id="A0AAD8UEJ6"/>
<dbReference type="RefSeq" id="XP_060360123.1">
    <property type="nucleotide sequence ID" value="XM_060509247.1"/>
</dbReference>
<dbReference type="Proteomes" id="UP001244207">
    <property type="component" value="Unassembled WGS sequence"/>
</dbReference>
<dbReference type="EMBL" id="JAHMHS010000127">
    <property type="protein sequence ID" value="KAK1714980.1"/>
    <property type="molecule type" value="Genomic_DNA"/>
</dbReference>
<name>A0AAD8UEJ6_GLOAC</name>
<reference evidence="1" key="1">
    <citation type="submission" date="2021-12" db="EMBL/GenBank/DDBJ databases">
        <title>Comparative genomics, transcriptomics and evolutionary studies reveal genomic signatures of adaptation to plant cell wall in hemibiotrophic fungi.</title>
        <authorList>
            <consortium name="DOE Joint Genome Institute"/>
            <person name="Baroncelli R."/>
            <person name="Diaz J.F."/>
            <person name="Benocci T."/>
            <person name="Peng M."/>
            <person name="Battaglia E."/>
            <person name="Haridas S."/>
            <person name="Andreopoulos W."/>
            <person name="Labutti K."/>
            <person name="Pangilinan J."/>
            <person name="Floch G.L."/>
            <person name="Makela M.R."/>
            <person name="Henrissat B."/>
            <person name="Grigoriev I.V."/>
            <person name="Crouch J.A."/>
            <person name="De Vries R.P."/>
            <person name="Sukno S.A."/>
            <person name="Thon M.R."/>
        </authorList>
    </citation>
    <scope>NUCLEOTIDE SEQUENCE</scope>
    <source>
        <strain evidence="1">CBS 112980</strain>
    </source>
</reference>
<proteinExistence type="predicted"/>
<dbReference type="GeneID" id="85393146"/>
<comment type="caution">
    <text evidence="1">The sequence shown here is derived from an EMBL/GenBank/DDBJ whole genome shotgun (WGS) entry which is preliminary data.</text>
</comment>
<protein>
    <submittedName>
        <fullName evidence="1">Uncharacterized protein</fullName>
    </submittedName>
</protein>
<keyword evidence="2" id="KW-1185">Reference proteome</keyword>
<evidence type="ECO:0000313" key="2">
    <source>
        <dbReference type="Proteomes" id="UP001244207"/>
    </source>
</evidence>
<evidence type="ECO:0000313" key="1">
    <source>
        <dbReference type="EMBL" id="KAK1714980.1"/>
    </source>
</evidence>
<accession>A0AAD8UEJ6</accession>